<dbReference type="Gene3D" id="1.20.120.450">
    <property type="entry name" value="dinb family like domain"/>
    <property type="match status" value="1"/>
</dbReference>
<sequence>MPNHYQALFANSFDTFKVFDNLTLSEISNTPTNSPKTIWQILNHLITWQNYQLTQLKNIQQHIELDEEATWIDDQNPSDQQGLNSALVIFKNQQQQLADEISAFDNNDLYINQKLKIVQDLSVHLSFHVGEVILMRRMAGTYPLPHQMKEFLN</sequence>
<dbReference type="Proteomes" id="UP001204376">
    <property type="component" value="Unassembled WGS sequence"/>
</dbReference>
<accession>A0ABT1T2S9</accession>
<name>A0ABT1T2S9_9SPHI</name>
<dbReference type="InterPro" id="IPR034660">
    <property type="entry name" value="DinB/YfiT-like"/>
</dbReference>
<dbReference type="RefSeq" id="WP_256539116.1">
    <property type="nucleotide sequence ID" value="NZ_JANHOH010000002.1"/>
</dbReference>
<comment type="caution">
    <text evidence="1">The sequence shown here is derived from an EMBL/GenBank/DDBJ whole genome shotgun (WGS) entry which is preliminary data.</text>
</comment>
<organism evidence="1 2">
    <name type="scientific">Mucilaginibacter aquariorum</name>
    <dbReference type="NCBI Taxonomy" id="2967225"/>
    <lineage>
        <taxon>Bacteria</taxon>
        <taxon>Pseudomonadati</taxon>
        <taxon>Bacteroidota</taxon>
        <taxon>Sphingobacteriia</taxon>
        <taxon>Sphingobacteriales</taxon>
        <taxon>Sphingobacteriaceae</taxon>
        <taxon>Mucilaginibacter</taxon>
    </lineage>
</organism>
<proteinExistence type="predicted"/>
<dbReference type="SUPFAM" id="SSF109854">
    <property type="entry name" value="DinB/YfiT-like putative metalloenzymes"/>
    <property type="match status" value="1"/>
</dbReference>
<dbReference type="EMBL" id="JANHOH010000002">
    <property type="protein sequence ID" value="MCQ6958920.1"/>
    <property type="molecule type" value="Genomic_DNA"/>
</dbReference>
<evidence type="ECO:0000313" key="1">
    <source>
        <dbReference type="EMBL" id="MCQ6958920.1"/>
    </source>
</evidence>
<protein>
    <submittedName>
        <fullName evidence="1">DinB family protein</fullName>
    </submittedName>
</protein>
<keyword evidence="2" id="KW-1185">Reference proteome</keyword>
<gene>
    <name evidence="1" type="ORF">NPE20_13175</name>
</gene>
<evidence type="ECO:0000313" key="2">
    <source>
        <dbReference type="Proteomes" id="UP001204376"/>
    </source>
</evidence>
<reference evidence="1 2" key="1">
    <citation type="submission" date="2022-07" db="EMBL/GenBank/DDBJ databases">
        <title>Mucilaginibacter sp. JC4.</title>
        <authorList>
            <person name="Le V."/>
            <person name="Ko S.-R."/>
            <person name="Ahn C.-Y."/>
            <person name="Oh H.-M."/>
        </authorList>
    </citation>
    <scope>NUCLEOTIDE SEQUENCE [LARGE SCALE GENOMIC DNA]</scope>
    <source>
        <strain evidence="1 2">JC4</strain>
    </source>
</reference>